<dbReference type="Proteomes" id="UP000004454">
    <property type="component" value="Unassembled WGS sequence"/>
</dbReference>
<dbReference type="AlphaFoldDB" id="A0A8E0KS91"/>
<sequence length="56" mass="6058">MAEKFSSPLLTINGDGYTLALTGVNLCVDKAVVHHLITPQKIENIYCPGNSEAEIQ</sequence>
<gene>
    <name evidence="1" type="ORF">EC970246_3454</name>
</gene>
<dbReference type="EMBL" id="AEZJ02000046">
    <property type="protein sequence ID" value="EIG90317.1"/>
    <property type="molecule type" value="Genomic_DNA"/>
</dbReference>
<comment type="caution">
    <text evidence="1">The sequence shown here is derived from an EMBL/GenBank/DDBJ whole genome shotgun (WGS) entry which is preliminary data.</text>
</comment>
<protein>
    <submittedName>
        <fullName evidence="1">TAP-like domain protein</fullName>
    </submittedName>
</protein>
<proteinExistence type="predicted"/>
<evidence type="ECO:0000313" key="1">
    <source>
        <dbReference type="EMBL" id="EIG90317.1"/>
    </source>
</evidence>
<name>A0A8E0KS91_ECOLX</name>
<organism evidence="1 2">
    <name type="scientific">Escherichia coli 97.0246</name>
    <dbReference type="NCBI Taxonomy" id="869670"/>
    <lineage>
        <taxon>Bacteria</taxon>
        <taxon>Pseudomonadati</taxon>
        <taxon>Pseudomonadota</taxon>
        <taxon>Gammaproteobacteria</taxon>
        <taxon>Enterobacterales</taxon>
        <taxon>Enterobacteriaceae</taxon>
        <taxon>Escherichia</taxon>
    </lineage>
</organism>
<reference evidence="1 2" key="1">
    <citation type="submission" date="2011-12" db="EMBL/GenBank/DDBJ databases">
        <authorList>
            <person name="Brinkac L."/>
            <person name="Radune D."/>
            <person name="Sanka R."/>
            <person name="Selengut J."/>
            <person name="DebRoy C."/>
            <person name="Feng P."/>
            <person name="Fratamico P.M."/>
            <person name="Kapur V."/>
            <person name="Kariyawasam S."/>
            <person name="Losada L."/>
            <person name="Nierman W.C."/>
            <person name="Nelson K."/>
        </authorList>
    </citation>
    <scope>NUCLEOTIDE SEQUENCE [LARGE SCALE GENOMIC DNA]</scope>
    <source>
        <strain evidence="1 2">97.0246</strain>
    </source>
</reference>
<accession>A0A8E0KS91</accession>
<evidence type="ECO:0000313" key="2">
    <source>
        <dbReference type="Proteomes" id="UP000004454"/>
    </source>
</evidence>